<feature type="compositionally biased region" description="Polar residues" evidence="2">
    <location>
        <begin position="895"/>
        <end position="910"/>
    </location>
</feature>
<feature type="compositionally biased region" description="Polar residues" evidence="2">
    <location>
        <begin position="379"/>
        <end position="392"/>
    </location>
</feature>
<feature type="compositionally biased region" description="Polar residues" evidence="2">
    <location>
        <begin position="486"/>
        <end position="502"/>
    </location>
</feature>
<dbReference type="SMART" id="SM00320">
    <property type="entry name" value="WD40"/>
    <property type="match status" value="3"/>
</dbReference>
<feature type="compositionally biased region" description="Polar residues" evidence="2">
    <location>
        <begin position="660"/>
        <end position="671"/>
    </location>
</feature>
<dbReference type="Proteomes" id="UP000694845">
    <property type="component" value="Unplaced"/>
</dbReference>
<feature type="region of interest" description="Disordered" evidence="2">
    <location>
        <begin position="1013"/>
        <end position="1040"/>
    </location>
</feature>
<dbReference type="GO" id="GO:1990756">
    <property type="term" value="F:ubiquitin-like ligase-substrate adaptor activity"/>
    <property type="evidence" value="ECO:0007669"/>
    <property type="project" value="TreeGrafter"/>
</dbReference>
<feature type="compositionally biased region" description="Low complexity" evidence="2">
    <location>
        <begin position="833"/>
        <end position="848"/>
    </location>
</feature>
<dbReference type="OMA" id="TTECCQH"/>
<evidence type="ECO:0000313" key="4">
    <source>
        <dbReference type="RefSeq" id="XP_022083622.1"/>
    </source>
</evidence>
<feature type="region of interest" description="Disordered" evidence="2">
    <location>
        <begin position="473"/>
        <end position="504"/>
    </location>
</feature>
<feature type="compositionally biased region" description="Low complexity" evidence="2">
    <location>
        <begin position="677"/>
        <end position="693"/>
    </location>
</feature>
<dbReference type="GO" id="GO:0000045">
    <property type="term" value="P:autophagosome assembly"/>
    <property type="evidence" value="ECO:0007669"/>
    <property type="project" value="TreeGrafter"/>
</dbReference>
<dbReference type="Gene3D" id="2.130.10.10">
    <property type="entry name" value="YVTN repeat-like/Quinoprotein amine dehydrogenase"/>
    <property type="match status" value="1"/>
</dbReference>
<feature type="compositionally biased region" description="Polar residues" evidence="2">
    <location>
        <begin position="854"/>
        <end position="871"/>
    </location>
</feature>
<evidence type="ECO:0000256" key="2">
    <source>
        <dbReference type="SAM" id="MobiDB-lite"/>
    </source>
</evidence>
<feature type="compositionally biased region" description="Basic and acidic residues" evidence="2">
    <location>
        <begin position="914"/>
        <end position="927"/>
    </location>
</feature>
<dbReference type="OrthoDB" id="6363363at2759"/>
<feature type="compositionally biased region" description="Polar residues" evidence="2">
    <location>
        <begin position="408"/>
        <end position="423"/>
    </location>
</feature>
<feature type="region of interest" description="Disordered" evidence="2">
    <location>
        <begin position="636"/>
        <end position="703"/>
    </location>
</feature>
<feature type="region of interest" description="Disordered" evidence="2">
    <location>
        <begin position="583"/>
        <end position="618"/>
    </location>
</feature>
<dbReference type="PANTHER" id="PTHR22874">
    <property type="entry name" value="ACTIVATING MOLECULE IN BECN1-REGULATED AUTOPHAGY PROTEIN 1"/>
    <property type="match status" value="1"/>
</dbReference>
<dbReference type="GO" id="GO:0000423">
    <property type="term" value="P:mitophagy"/>
    <property type="evidence" value="ECO:0007669"/>
    <property type="project" value="TreeGrafter"/>
</dbReference>
<feature type="compositionally biased region" description="Low complexity" evidence="2">
    <location>
        <begin position="773"/>
        <end position="794"/>
    </location>
</feature>
<feature type="region of interest" description="Disordered" evidence="2">
    <location>
        <begin position="1389"/>
        <end position="1430"/>
    </location>
</feature>
<dbReference type="PROSITE" id="PS50082">
    <property type="entry name" value="WD_REPEATS_2"/>
    <property type="match status" value="1"/>
</dbReference>
<feature type="compositionally biased region" description="Polar residues" evidence="2">
    <location>
        <begin position="258"/>
        <end position="276"/>
    </location>
</feature>
<feature type="region of interest" description="Disordered" evidence="2">
    <location>
        <begin position="231"/>
        <end position="280"/>
    </location>
</feature>
<keyword evidence="3" id="KW-1185">Reference proteome</keyword>
<name>A0A8B7XTR7_ACAPL</name>
<dbReference type="RefSeq" id="XP_022083622.1">
    <property type="nucleotide sequence ID" value="XM_022227930.1"/>
</dbReference>
<feature type="region of interest" description="Disordered" evidence="2">
    <location>
        <begin position="372"/>
        <end position="423"/>
    </location>
</feature>
<feature type="compositionally biased region" description="Polar residues" evidence="2">
    <location>
        <begin position="1408"/>
        <end position="1421"/>
    </location>
</feature>
<dbReference type="SUPFAM" id="SSF50978">
    <property type="entry name" value="WD40 repeat-like"/>
    <property type="match status" value="1"/>
</dbReference>
<organism evidence="3 4">
    <name type="scientific">Acanthaster planci</name>
    <name type="common">Crown-of-thorns starfish</name>
    <dbReference type="NCBI Taxonomy" id="133434"/>
    <lineage>
        <taxon>Eukaryota</taxon>
        <taxon>Metazoa</taxon>
        <taxon>Echinodermata</taxon>
        <taxon>Eleutherozoa</taxon>
        <taxon>Asterozoa</taxon>
        <taxon>Asteroidea</taxon>
        <taxon>Valvatacea</taxon>
        <taxon>Valvatida</taxon>
        <taxon>Acanthasteridae</taxon>
        <taxon>Acanthaster</taxon>
    </lineage>
</organism>
<feature type="region of interest" description="Disordered" evidence="2">
    <location>
        <begin position="826"/>
        <end position="939"/>
    </location>
</feature>
<dbReference type="InterPro" id="IPR015943">
    <property type="entry name" value="WD40/YVTN_repeat-like_dom_sf"/>
</dbReference>
<dbReference type="PANTHER" id="PTHR22874:SF1">
    <property type="entry name" value="ACTIVATING MOLECULE IN BECN1-REGULATED AUTOPHAGY PROTEIN 1"/>
    <property type="match status" value="1"/>
</dbReference>
<dbReference type="KEGG" id="aplc:110975434"/>
<dbReference type="InterPro" id="IPR052596">
    <property type="entry name" value="AMBRA1_autophagy"/>
</dbReference>
<evidence type="ECO:0000313" key="3">
    <source>
        <dbReference type="Proteomes" id="UP000694845"/>
    </source>
</evidence>
<reference evidence="4" key="1">
    <citation type="submission" date="2025-08" db="UniProtKB">
        <authorList>
            <consortium name="RefSeq"/>
        </authorList>
    </citation>
    <scope>IDENTIFICATION</scope>
</reference>
<gene>
    <name evidence="4" type="primary">LOC110975434</name>
</gene>
<keyword evidence="1" id="KW-0853">WD repeat</keyword>
<dbReference type="InterPro" id="IPR001680">
    <property type="entry name" value="WD40_rpt"/>
</dbReference>
<proteinExistence type="predicted"/>
<dbReference type="InterPro" id="IPR036322">
    <property type="entry name" value="WD40_repeat_dom_sf"/>
</dbReference>
<feature type="compositionally biased region" description="Low complexity" evidence="2">
    <location>
        <begin position="642"/>
        <end position="655"/>
    </location>
</feature>
<protein>
    <submittedName>
        <fullName evidence="4">LOW QUALITY PROTEIN: activating molecule in BECN1-regulated autophagy protein 1-like</fullName>
    </submittedName>
</protein>
<dbReference type="GO" id="GO:0080008">
    <property type="term" value="C:Cul4-RING E3 ubiquitin ligase complex"/>
    <property type="evidence" value="ECO:0007669"/>
    <property type="project" value="TreeGrafter"/>
</dbReference>
<accession>A0A8B7XTR7</accession>
<dbReference type="GeneID" id="110975434"/>
<feature type="repeat" description="WD" evidence="1">
    <location>
        <begin position="100"/>
        <end position="142"/>
    </location>
</feature>
<dbReference type="Pfam" id="PF00400">
    <property type="entry name" value="WD40"/>
    <property type="match status" value="1"/>
</dbReference>
<feature type="compositionally biased region" description="Polar residues" evidence="2">
    <location>
        <begin position="748"/>
        <end position="761"/>
    </location>
</feature>
<evidence type="ECO:0000256" key="1">
    <source>
        <dbReference type="PROSITE-ProRule" id="PRU00221"/>
    </source>
</evidence>
<dbReference type="PROSITE" id="PS50294">
    <property type="entry name" value="WD_REPEATS_REGION"/>
    <property type="match status" value="1"/>
</dbReference>
<sequence length="1430" mass="156444">MLEGLGAALTMVHQPKNVFLSLKGREIGFRGHIRQNILPHFAEEIAATSSTYNKACNLPGTPRCTFLVTFSHDHKLVASSHGNHNINISRLTTGEHVQTLTGHPRSPWCVTFHPSSNEILASGCLGGEVRVWDLQGSSEVWQSDNHSMIASLSFHPRDQVLAIAAQDQILLWDWRQPVPFASVAISSPLEKVRLVRFSPLGHNLLTGIANAPVDEEEPEYENLDVQHEAYQSSARLSRHGVPEHLNPYPRPPRVEPTLQGTYSTSLPASHDLSASQPMRPVSPIQSETLEDAREYAAAVTLTALGLRRVHPSSSSARDYPYEGSQAGGQNLLNAQSDEYENIYPSRLRRPHIMRNDNGAQNDPSRVARHVRSETGVRSGISSWNLNSGSGDESSGEMRVSDDAVLSSEDGQSMSNRMSDVSIQESRNLSEPLYVNMDVTNGDEIRIARTSLSIPPAQANASRSHSEHHIARLQQLPLNTDERSEDVPTSVSAHNSAMTATSESDQEILAPANEMKPLNLVSEKKHGTLPSTDSTRHKIQLYIIMRQTVTLAALQVLRMRTAIHQKLSDTAQMNSPVQTLRLKGTNQNNTQHSLSNPSTSADRSSRNGQSVHQQLPFSDAQVSSVVQEVELLPRMDGRSSGISANVSSQLVSSASSRDTRPQSSEAQPNIGSTEAVATESCCPSTSSRSHTTTDSESEMQPALQSQILSHPRAAVLHWGTHGVKEQHCAFTAHLGTIPDTAPPDRTSRSDNNTSPPRHNPLQSELEDSASEANLISQSESASSSLSTSSTASVSLPTSSADYANVGALQSGPPQVGTRFGPQKGMRALHFGTVGNPSRSPGTTGSSPNPLDLSLTRASATSHPETRNNNPDMSSDERHLESPRSSIQQAHYRITSEGPSQSGSTNLSQSGSRLDVPNRDSSVRSHHQAEFQPPIPEGIDLSIPNVRQGTRSRAPVAAHIPSSGMRQSSHIATLGAPLPPEPIQEPLQPANTFPSTDAAARYRRYNLWRSPGLHRQRLGGLSQTPDPRDGESLMGENQGDEPRAGVIYGARRVAPLHTRRQLHLALLNQPSRQMTDVERMDMAARVQRRLLRQSRQGPLRAQLGRLSGQFSGHLHHPRNSIFDETYQPPPPMIHATINRAIASAFAGRGETAVANNISNTTYRLQWWDFSEFELPDISDADHNVIVPHCKLHNDASCDISQDGRYLAAFVPSPLGFPEDGVLAIYSLMPHNFGDVLYTRSFGPNAITVNISPLSGFVIVGLASRKLHLHMASKQLIGMIYKLHKEGASEDSLLYVCDVDHSCNDQERRHHVSVNTVKWIPQPGVGLVYGTNRGDLRICSPANFTAPDDSSTDQSYRSDYLSVDDYPRHDLVHRRRSYTYMYQEFGLRNLGLHHPSSSGGGASTPDRRARGTQTPQRALFSSTATQTEEQQQG</sequence>
<feature type="region of interest" description="Disordered" evidence="2">
    <location>
        <begin position="733"/>
        <end position="794"/>
    </location>
</feature>